<keyword evidence="1" id="KW-0812">Transmembrane</keyword>
<protein>
    <submittedName>
        <fullName evidence="2">Uncharacterized protein</fullName>
    </submittedName>
</protein>
<keyword evidence="1" id="KW-0472">Membrane</keyword>
<dbReference type="RefSeq" id="WP_145376542.1">
    <property type="nucleotide sequence ID" value="NZ_CP036276.1"/>
</dbReference>
<evidence type="ECO:0000313" key="3">
    <source>
        <dbReference type="Proteomes" id="UP000319383"/>
    </source>
</evidence>
<keyword evidence="3" id="KW-1185">Reference proteome</keyword>
<gene>
    <name evidence="2" type="ORF">Mal52_26420</name>
</gene>
<accession>A0A517ZNW0</accession>
<evidence type="ECO:0000313" key="2">
    <source>
        <dbReference type="EMBL" id="QDU44164.1"/>
    </source>
</evidence>
<feature type="transmembrane region" description="Helical" evidence="1">
    <location>
        <begin position="128"/>
        <end position="154"/>
    </location>
</feature>
<dbReference type="KEGG" id="sdyn:Mal52_26420"/>
<feature type="transmembrane region" description="Helical" evidence="1">
    <location>
        <begin position="24"/>
        <end position="50"/>
    </location>
</feature>
<dbReference type="AlphaFoldDB" id="A0A517ZNW0"/>
<proteinExistence type="predicted"/>
<dbReference type="Proteomes" id="UP000319383">
    <property type="component" value="Chromosome"/>
</dbReference>
<dbReference type="EMBL" id="CP036276">
    <property type="protein sequence ID" value="QDU44164.1"/>
    <property type="molecule type" value="Genomic_DNA"/>
</dbReference>
<reference evidence="2 3" key="1">
    <citation type="submission" date="2019-02" db="EMBL/GenBank/DDBJ databases">
        <title>Deep-cultivation of Planctomycetes and their phenomic and genomic characterization uncovers novel biology.</title>
        <authorList>
            <person name="Wiegand S."/>
            <person name="Jogler M."/>
            <person name="Boedeker C."/>
            <person name="Pinto D."/>
            <person name="Vollmers J."/>
            <person name="Rivas-Marin E."/>
            <person name="Kohn T."/>
            <person name="Peeters S.H."/>
            <person name="Heuer A."/>
            <person name="Rast P."/>
            <person name="Oberbeckmann S."/>
            <person name="Bunk B."/>
            <person name="Jeske O."/>
            <person name="Meyerdierks A."/>
            <person name="Storesund J.E."/>
            <person name="Kallscheuer N."/>
            <person name="Luecker S."/>
            <person name="Lage O.M."/>
            <person name="Pohl T."/>
            <person name="Merkel B.J."/>
            <person name="Hornburger P."/>
            <person name="Mueller R.-W."/>
            <person name="Bruemmer F."/>
            <person name="Labrenz M."/>
            <person name="Spormann A.M."/>
            <person name="Op den Camp H."/>
            <person name="Overmann J."/>
            <person name="Amann R."/>
            <person name="Jetten M.S.M."/>
            <person name="Mascher T."/>
            <person name="Medema M.H."/>
            <person name="Devos D.P."/>
            <person name="Kaster A.-K."/>
            <person name="Ovreas L."/>
            <person name="Rohde M."/>
            <person name="Galperin M.Y."/>
            <person name="Jogler C."/>
        </authorList>
    </citation>
    <scope>NUCLEOTIDE SEQUENCE [LARGE SCALE GENOMIC DNA]</scope>
    <source>
        <strain evidence="2 3">Mal52</strain>
    </source>
</reference>
<feature type="transmembrane region" description="Helical" evidence="1">
    <location>
        <begin position="62"/>
        <end position="82"/>
    </location>
</feature>
<evidence type="ECO:0000256" key="1">
    <source>
        <dbReference type="SAM" id="Phobius"/>
    </source>
</evidence>
<name>A0A517ZNW0_9PLAN</name>
<organism evidence="2 3">
    <name type="scientific">Symmachiella dynata</name>
    <dbReference type="NCBI Taxonomy" id="2527995"/>
    <lineage>
        <taxon>Bacteria</taxon>
        <taxon>Pseudomonadati</taxon>
        <taxon>Planctomycetota</taxon>
        <taxon>Planctomycetia</taxon>
        <taxon>Planctomycetales</taxon>
        <taxon>Planctomycetaceae</taxon>
        <taxon>Symmachiella</taxon>
    </lineage>
</organism>
<sequence length="178" mass="20056">MVFFVGDFHQSKVAWSGLTQVVHVVYVIMTVFWPVCIGVCLIGFLLGYSARSRKPELHRSSAIRVAALTSWFAFAGLLWIRYRWIIARDNPDWPRPWPYPDTVLLAFHNWLDAQLPAGSGQLKLHAEYYNVLGIIHVCGMVALGIVMVFVGIISPRILSGETQRANSLESRTYPNPGN</sequence>
<keyword evidence="1" id="KW-1133">Transmembrane helix</keyword>